<dbReference type="EMBL" id="JAAGWE010000020">
    <property type="protein sequence ID" value="NEM07015.1"/>
    <property type="molecule type" value="Genomic_DNA"/>
</dbReference>
<name>A0A6P0GI72_9ACTN</name>
<dbReference type="GO" id="GO:0016747">
    <property type="term" value="F:acyltransferase activity, transferring groups other than amino-acyl groups"/>
    <property type="evidence" value="ECO:0007669"/>
    <property type="project" value="InterPro"/>
</dbReference>
<dbReference type="PROSITE" id="PS51186">
    <property type="entry name" value="GNAT"/>
    <property type="match status" value="1"/>
</dbReference>
<dbReference type="CDD" id="cd04301">
    <property type="entry name" value="NAT_SF"/>
    <property type="match status" value="1"/>
</dbReference>
<keyword evidence="2" id="KW-0808">Transferase</keyword>
<reference evidence="2 3" key="1">
    <citation type="submission" date="2019-12" db="EMBL/GenBank/DDBJ databases">
        <title>WGS of CPCC 203550 I12A-02606.</title>
        <authorList>
            <person name="Jiang Z."/>
        </authorList>
    </citation>
    <scope>NUCLEOTIDE SEQUENCE [LARGE SCALE GENOMIC DNA]</scope>
    <source>
        <strain evidence="2 3">I12A-02606</strain>
    </source>
</reference>
<protein>
    <submittedName>
        <fullName evidence="2">GNAT family N-acetyltransferase</fullName>
    </submittedName>
</protein>
<dbReference type="SUPFAM" id="SSF55729">
    <property type="entry name" value="Acyl-CoA N-acyltransferases (Nat)"/>
    <property type="match status" value="1"/>
</dbReference>
<feature type="domain" description="N-acetyltransferase" evidence="1">
    <location>
        <begin position="29"/>
        <end position="187"/>
    </location>
</feature>
<dbReference type="Gene3D" id="3.40.630.30">
    <property type="match status" value="1"/>
</dbReference>
<evidence type="ECO:0000313" key="2">
    <source>
        <dbReference type="EMBL" id="NEM07015.1"/>
    </source>
</evidence>
<evidence type="ECO:0000259" key="1">
    <source>
        <dbReference type="PROSITE" id="PS51186"/>
    </source>
</evidence>
<organism evidence="2 3">
    <name type="scientific">Geodermatophilus normandii</name>
    <dbReference type="NCBI Taxonomy" id="1137989"/>
    <lineage>
        <taxon>Bacteria</taxon>
        <taxon>Bacillati</taxon>
        <taxon>Actinomycetota</taxon>
        <taxon>Actinomycetes</taxon>
        <taxon>Geodermatophilales</taxon>
        <taxon>Geodermatophilaceae</taxon>
        <taxon>Geodermatophilus</taxon>
    </lineage>
</organism>
<sequence>MTTILTTAERVPATAGPLTEVALADGTPAMIWPLLHTDGEALRQAYAELSPASRRFRFLTDLPELSDGMLRILVDAVDGVDHVAVVLTAFPDGDDARQVGVARLVRYPDEPEVADVAVTVTDAWQGRGVGRALMDALLARRPSGVVRLRTTVAAENRASLRMLGRVGRMTARHEGGGELTVEVTDLPPVR</sequence>
<comment type="caution">
    <text evidence="2">The sequence shown here is derived from an EMBL/GenBank/DDBJ whole genome shotgun (WGS) entry which is preliminary data.</text>
</comment>
<dbReference type="InterPro" id="IPR000182">
    <property type="entry name" value="GNAT_dom"/>
</dbReference>
<accession>A0A6P0GI72</accession>
<dbReference type="Pfam" id="PF00583">
    <property type="entry name" value="Acetyltransf_1"/>
    <property type="match status" value="1"/>
</dbReference>
<gene>
    <name evidence="2" type="ORF">GCU54_13460</name>
</gene>
<evidence type="ECO:0000313" key="3">
    <source>
        <dbReference type="Proteomes" id="UP000471126"/>
    </source>
</evidence>
<dbReference type="RefSeq" id="WP_163477133.1">
    <property type="nucleotide sequence ID" value="NZ_JAAGWE010000020.1"/>
</dbReference>
<dbReference type="AlphaFoldDB" id="A0A6P0GI72"/>
<dbReference type="InterPro" id="IPR016181">
    <property type="entry name" value="Acyl_CoA_acyltransferase"/>
</dbReference>
<dbReference type="Proteomes" id="UP000471126">
    <property type="component" value="Unassembled WGS sequence"/>
</dbReference>
<proteinExistence type="predicted"/>